<comment type="cofactor">
    <cofactor evidence="1">
        <name>FAD</name>
        <dbReference type="ChEBI" id="CHEBI:57692"/>
    </cofactor>
</comment>
<evidence type="ECO:0000313" key="8">
    <source>
        <dbReference type="Proteomes" id="UP001597273"/>
    </source>
</evidence>
<dbReference type="PANTHER" id="PTHR43014">
    <property type="entry name" value="MERCURIC REDUCTASE"/>
    <property type="match status" value="1"/>
</dbReference>
<evidence type="ECO:0000256" key="2">
    <source>
        <dbReference type="ARBA" id="ARBA00007532"/>
    </source>
</evidence>
<evidence type="ECO:0000256" key="3">
    <source>
        <dbReference type="ARBA" id="ARBA00022630"/>
    </source>
</evidence>
<dbReference type="PANTHER" id="PTHR43014:SF5">
    <property type="entry name" value="GLUTATHIONE REDUCTASE (NADPH)"/>
    <property type="match status" value="1"/>
</dbReference>
<dbReference type="PRINTS" id="PR00368">
    <property type="entry name" value="FADPNR"/>
</dbReference>
<comment type="similarity">
    <text evidence="2">Belongs to the class-I pyridine nucleotide-disulfide oxidoreductase family.</text>
</comment>
<evidence type="ECO:0000259" key="6">
    <source>
        <dbReference type="Pfam" id="PF07992"/>
    </source>
</evidence>
<evidence type="ECO:0000256" key="4">
    <source>
        <dbReference type="ARBA" id="ARBA00022827"/>
    </source>
</evidence>
<evidence type="ECO:0000256" key="1">
    <source>
        <dbReference type="ARBA" id="ARBA00001974"/>
    </source>
</evidence>
<dbReference type="InterPro" id="IPR004099">
    <property type="entry name" value="Pyr_nucl-diS_OxRdtase_dimer"/>
</dbReference>
<reference evidence="8" key="1">
    <citation type="journal article" date="2019" name="Int. J. Syst. Evol. Microbiol.">
        <title>The Global Catalogue of Microorganisms (GCM) 10K type strain sequencing project: providing services to taxonomists for standard genome sequencing and annotation.</title>
        <authorList>
            <consortium name="The Broad Institute Genomics Platform"/>
            <consortium name="The Broad Institute Genome Sequencing Center for Infectious Disease"/>
            <person name="Wu L."/>
            <person name="Ma J."/>
        </authorList>
    </citation>
    <scope>NUCLEOTIDE SEQUENCE [LARGE SCALE GENOMIC DNA]</scope>
    <source>
        <strain evidence="8">CGMCC 1.15475</strain>
    </source>
</reference>
<proteinExistence type="inferred from homology"/>
<dbReference type="EMBL" id="JBHUFW010000004">
    <property type="protein sequence ID" value="MFD1862580.1"/>
    <property type="molecule type" value="Genomic_DNA"/>
</dbReference>
<dbReference type="InterPro" id="IPR016156">
    <property type="entry name" value="FAD/NAD-linked_Rdtase_dimer_sf"/>
</dbReference>
<keyword evidence="7" id="KW-0560">Oxidoreductase</keyword>
<feature type="domain" description="FAD/NAD(P)-binding" evidence="6">
    <location>
        <begin position="5"/>
        <end position="318"/>
    </location>
</feature>
<dbReference type="InterPro" id="IPR023753">
    <property type="entry name" value="FAD/NAD-binding_dom"/>
</dbReference>
<gene>
    <name evidence="7" type="ORF">ACFSDB_06535</name>
</gene>
<feature type="domain" description="Pyridine nucleotide-disulphide oxidoreductase dimerisation" evidence="5">
    <location>
        <begin position="340"/>
        <end position="443"/>
    </location>
</feature>
<dbReference type="Pfam" id="PF02852">
    <property type="entry name" value="Pyr_redox_dim"/>
    <property type="match status" value="1"/>
</dbReference>
<protein>
    <submittedName>
        <fullName evidence="7">Dihydrolipoyl dehydrogenase family protein</fullName>
        <ecNumber evidence="7">1.-.-.-</ecNumber>
    </submittedName>
</protein>
<dbReference type="SUPFAM" id="SSF55424">
    <property type="entry name" value="FAD/NAD-linked reductases, dimerisation (C-terminal) domain"/>
    <property type="match status" value="1"/>
</dbReference>
<organism evidence="7 8">
    <name type="scientific">Planococcus chinensis</name>
    <dbReference type="NCBI Taxonomy" id="272917"/>
    <lineage>
        <taxon>Bacteria</taxon>
        <taxon>Bacillati</taxon>
        <taxon>Bacillota</taxon>
        <taxon>Bacilli</taxon>
        <taxon>Bacillales</taxon>
        <taxon>Caryophanaceae</taxon>
        <taxon>Planococcus</taxon>
    </lineage>
</organism>
<sequence length="449" mass="49187">MEEEFDLIVIGTGSGGSAAASKCNNAGWKVAIIDSRPFGGTCALRGCDPKKVLVGAAEMIDGIDRMKGNGIISGSSINWSELMAFKRTFTEPVPDNRVENFQKAGIHTFHGRASFLNEEKIQVGEDVLTGKHILIANGAKLAPLPIEGTEHLTYSDEFLELDELPAKMVFIGGGYISFEFAHIAARAGSEVHIIHRGDRPLEQFDSELVGLLMEKSKEIGIHLHLNTEVKSIEKKGSSYIVTGLNNGQPVYWEGDLVLHGAGRMPDLEDLQLEKGNVEREKRGVSVNEYLQSSSNPKVYAAGDAAATAGLPLTPIASMESHVVASNLLKGNHRSPNYKVMPTVVFTLPKLASVGLTEEQARDKGQQIKVKKMDTSDWYTYKRTNEKYAMVKVIIDEQTDRILGAHLISHEADELINHFATAIQFDLATKDLKQMIYAYPTAASDLGYML</sequence>
<dbReference type="InterPro" id="IPR036188">
    <property type="entry name" value="FAD/NAD-bd_sf"/>
</dbReference>
<keyword evidence="8" id="KW-1185">Reference proteome</keyword>
<dbReference type="Pfam" id="PF07992">
    <property type="entry name" value="Pyr_redox_2"/>
    <property type="match status" value="1"/>
</dbReference>
<comment type="caution">
    <text evidence="7">The sequence shown here is derived from an EMBL/GenBank/DDBJ whole genome shotgun (WGS) entry which is preliminary data.</text>
</comment>
<dbReference type="SUPFAM" id="SSF51905">
    <property type="entry name" value="FAD/NAD(P)-binding domain"/>
    <property type="match status" value="1"/>
</dbReference>
<dbReference type="GO" id="GO:0016491">
    <property type="term" value="F:oxidoreductase activity"/>
    <property type="evidence" value="ECO:0007669"/>
    <property type="project" value="UniProtKB-KW"/>
</dbReference>
<keyword evidence="3" id="KW-0285">Flavoprotein</keyword>
<dbReference type="Gene3D" id="3.30.390.30">
    <property type="match status" value="1"/>
</dbReference>
<keyword evidence="4" id="KW-0274">FAD</keyword>
<name>A0ABW4QG56_9BACL</name>
<evidence type="ECO:0000313" key="7">
    <source>
        <dbReference type="EMBL" id="MFD1862580.1"/>
    </source>
</evidence>
<dbReference type="RefSeq" id="WP_204892383.1">
    <property type="nucleotide sequence ID" value="NZ_JBHUFW010000004.1"/>
</dbReference>
<accession>A0ABW4QG56</accession>
<dbReference type="Proteomes" id="UP001597273">
    <property type="component" value="Unassembled WGS sequence"/>
</dbReference>
<dbReference type="Gene3D" id="3.50.50.60">
    <property type="entry name" value="FAD/NAD(P)-binding domain"/>
    <property type="match status" value="2"/>
</dbReference>
<evidence type="ECO:0000259" key="5">
    <source>
        <dbReference type="Pfam" id="PF02852"/>
    </source>
</evidence>
<dbReference type="InterPro" id="IPR001100">
    <property type="entry name" value="Pyr_nuc-diS_OxRdtase"/>
</dbReference>
<dbReference type="EC" id="1.-.-.-" evidence="7"/>
<dbReference type="PIRSF" id="PIRSF000350">
    <property type="entry name" value="Mercury_reductase_MerA"/>
    <property type="match status" value="1"/>
</dbReference>
<dbReference type="PRINTS" id="PR00411">
    <property type="entry name" value="PNDRDTASEI"/>
</dbReference>